<dbReference type="InterPro" id="IPR050437">
    <property type="entry name" value="Ribos_protein_bS1-like"/>
</dbReference>
<evidence type="ECO:0000259" key="1">
    <source>
        <dbReference type="Pfam" id="PF09371"/>
    </source>
</evidence>
<dbReference type="Gene3D" id="1.10.3500.10">
    <property type="entry name" value="Tex N-terminal region-like"/>
    <property type="match status" value="1"/>
</dbReference>
<sequence>MANDSDCQIISVEWGLNEEISSNLNVAPSIAQRVIDLLDQGNTVPFISRYRKEVTQGLQPEVIHAIKNRTDQLRAVIRKVQISISKLQLSGSKETQVKTELAKCKTVQEVDMVLEPYKPAAPKTLSGRAIEAGLDPIATAILLGTSINFANSCDIPQSAREVYESPHNVEDAVMHIISQRISKDINVNRAAEAACDLHPPWIITKKRNSVKMTEMNEAMRNSYETDLKKFDQYLEYRRSVDRILPHNVLAINRAENREIIRVSVEFNPIIRTKTMSLIENNFISKVHNSHRRLLDYASHEAWDKYIQTRLSRSIRLVTDR</sequence>
<protein>
    <recommendedName>
        <fullName evidence="1">Tex-like protein N-terminal domain-containing protein</fullName>
    </recommendedName>
</protein>
<name>A0ABD2PYB4_9PLAT</name>
<dbReference type="AlphaFoldDB" id="A0ABD2PYB4"/>
<evidence type="ECO:0000313" key="3">
    <source>
        <dbReference type="Proteomes" id="UP001626550"/>
    </source>
</evidence>
<dbReference type="InterPro" id="IPR023323">
    <property type="entry name" value="Tex-like_dom_sf"/>
</dbReference>
<dbReference type="Proteomes" id="UP001626550">
    <property type="component" value="Unassembled WGS sequence"/>
</dbReference>
<dbReference type="SUPFAM" id="SSF158832">
    <property type="entry name" value="Tex N-terminal region-like"/>
    <property type="match status" value="1"/>
</dbReference>
<evidence type="ECO:0000313" key="2">
    <source>
        <dbReference type="EMBL" id="KAL3312410.1"/>
    </source>
</evidence>
<dbReference type="Gene3D" id="1.10.10.650">
    <property type="entry name" value="RuvA domain 2-like"/>
    <property type="match status" value="1"/>
</dbReference>
<dbReference type="EMBL" id="JBJKFK010001713">
    <property type="protein sequence ID" value="KAL3312410.1"/>
    <property type="molecule type" value="Genomic_DNA"/>
</dbReference>
<dbReference type="PANTHER" id="PTHR10724">
    <property type="entry name" value="30S RIBOSOMAL PROTEIN S1"/>
    <property type="match status" value="1"/>
</dbReference>
<feature type="domain" description="Tex-like protein N-terminal" evidence="1">
    <location>
        <begin position="16"/>
        <end position="86"/>
    </location>
</feature>
<organism evidence="2 3">
    <name type="scientific">Cichlidogyrus casuarinus</name>
    <dbReference type="NCBI Taxonomy" id="1844966"/>
    <lineage>
        <taxon>Eukaryota</taxon>
        <taxon>Metazoa</taxon>
        <taxon>Spiralia</taxon>
        <taxon>Lophotrochozoa</taxon>
        <taxon>Platyhelminthes</taxon>
        <taxon>Monogenea</taxon>
        <taxon>Monopisthocotylea</taxon>
        <taxon>Dactylogyridea</taxon>
        <taxon>Ancyrocephalidae</taxon>
        <taxon>Cichlidogyrus</taxon>
    </lineage>
</organism>
<dbReference type="InterPro" id="IPR018974">
    <property type="entry name" value="Tex-like_N"/>
</dbReference>
<dbReference type="InterPro" id="IPR023319">
    <property type="entry name" value="Tex-like_HTH_dom_sf"/>
</dbReference>
<proteinExistence type="predicted"/>
<gene>
    <name evidence="2" type="ORF">Ciccas_008998</name>
</gene>
<reference evidence="2 3" key="1">
    <citation type="submission" date="2024-11" db="EMBL/GenBank/DDBJ databases">
        <title>Adaptive evolution of stress response genes in parasites aligns with host niche diversity.</title>
        <authorList>
            <person name="Hahn C."/>
            <person name="Resl P."/>
        </authorList>
    </citation>
    <scope>NUCLEOTIDE SEQUENCE [LARGE SCALE GENOMIC DNA]</scope>
    <source>
        <strain evidence="2">EGGRZ-B1_66</strain>
        <tissue evidence="2">Body</tissue>
    </source>
</reference>
<dbReference type="Pfam" id="PF09371">
    <property type="entry name" value="Tex_N"/>
    <property type="match status" value="1"/>
</dbReference>
<comment type="caution">
    <text evidence="2">The sequence shown here is derived from an EMBL/GenBank/DDBJ whole genome shotgun (WGS) entry which is preliminary data.</text>
</comment>
<keyword evidence="3" id="KW-1185">Reference proteome</keyword>
<accession>A0ABD2PYB4</accession>
<dbReference type="FunFam" id="1.10.10.650:FF:000001">
    <property type="entry name" value="S1 RNA-binding domain 1"/>
    <property type="match status" value="1"/>
</dbReference>